<dbReference type="PANTHER" id="PTHR15574">
    <property type="entry name" value="WD REPEAT DOMAIN-CONTAINING FAMILY"/>
    <property type="match status" value="1"/>
</dbReference>
<dbReference type="PANTHER" id="PTHR15574:SF21">
    <property type="entry name" value="DDB1- AND CUL4-ASSOCIATED FACTOR 8"/>
    <property type="match status" value="1"/>
</dbReference>
<evidence type="ECO:0000256" key="3">
    <source>
        <dbReference type="PROSITE-ProRule" id="PRU00221"/>
    </source>
</evidence>
<dbReference type="InterPro" id="IPR036322">
    <property type="entry name" value="WD40_repeat_dom_sf"/>
</dbReference>
<name>A0ABC8TGK3_9AQUA</name>
<dbReference type="AlphaFoldDB" id="A0ABC8TGK3"/>
<organism evidence="4 5">
    <name type="scientific">Ilex paraguariensis</name>
    <name type="common">yerba mate</name>
    <dbReference type="NCBI Taxonomy" id="185542"/>
    <lineage>
        <taxon>Eukaryota</taxon>
        <taxon>Viridiplantae</taxon>
        <taxon>Streptophyta</taxon>
        <taxon>Embryophyta</taxon>
        <taxon>Tracheophyta</taxon>
        <taxon>Spermatophyta</taxon>
        <taxon>Magnoliopsida</taxon>
        <taxon>eudicotyledons</taxon>
        <taxon>Gunneridae</taxon>
        <taxon>Pentapetalae</taxon>
        <taxon>asterids</taxon>
        <taxon>campanulids</taxon>
        <taxon>Aquifoliales</taxon>
        <taxon>Aquifoliaceae</taxon>
        <taxon>Ilex</taxon>
    </lineage>
</organism>
<dbReference type="InterPro" id="IPR001680">
    <property type="entry name" value="WD40_rpt"/>
</dbReference>
<protein>
    <submittedName>
        <fullName evidence="4">Uncharacterized protein</fullName>
    </submittedName>
</protein>
<dbReference type="PROSITE" id="PS50294">
    <property type="entry name" value="WD_REPEATS_REGION"/>
    <property type="match status" value="1"/>
</dbReference>
<dbReference type="InterPro" id="IPR015943">
    <property type="entry name" value="WD40/YVTN_repeat-like_dom_sf"/>
</dbReference>
<proteinExistence type="predicted"/>
<dbReference type="PROSITE" id="PS50082">
    <property type="entry name" value="WD_REPEATS_2"/>
    <property type="match status" value="1"/>
</dbReference>
<dbReference type="Pfam" id="PF00400">
    <property type="entry name" value="WD40"/>
    <property type="match status" value="1"/>
</dbReference>
<evidence type="ECO:0000256" key="2">
    <source>
        <dbReference type="ARBA" id="ARBA00022737"/>
    </source>
</evidence>
<dbReference type="Gene3D" id="2.130.10.10">
    <property type="entry name" value="YVTN repeat-like/Quinoprotein amine dehydrogenase"/>
    <property type="match status" value="1"/>
</dbReference>
<feature type="repeat" description="WD" evidence="3">
    <location>
        <begin position="49"/>
        <end position="90"/>
    </location>
</feature>
<dbReference type="SUPFAM" id="SSF50978">
    <property type="entry name" value="WD40 repeat-like"/>
    <property type="match status" value="1"/>
</dbReference>
<accession>A0ABC8TGK3</accession>
<keyword evidence="5" id="KW-1185">Reference proteome</keyword>
<reference evidence="4 5" key="1">
    <citation type="submission" date="2024-02" db="EMBL/GenBank/DDBJ databases">
        <authorList>
            <person name="Vignale AGUSTIN F."/>
            <person name="Sosa J E."/>
            <person name="Modenutti C."/>
        </authorList>
    </citation>
    <scope>NUCLEOTIDE SEQUENCE [LARGE SCALE GENOMIC DNA]</scope>
</reference>
<dbReference type="EMBL" id="CAUOFW020004785">
    <property type="protein sequence ID" value="CAK9167247.1"/>
    <property type="molecule type" value="Genomic_DNA"/>
</dbReference>
<keyword evidence="1 3" id="KW-0853">WD repeat</keyword>
<evidence type="ECO:0000313" key="5">
    <source>
        <dbReference type="Proteomes" id="UP001642360"/>
    </source>
</evidence>
<evidence type="ECO:0000313" key="4">
    <source>
        <dbReference type="EMBL" id="CAK9167247.1"/>
    </source>
</evidence>
<evidence type="ECO:0000256" key="1">
    <source>
        <dbReference type="ARBA" id="ARBA00022574"/>
    </source>
</evidence>
<gene>
    <name evidence="4" type="ORF">ILEXP_LOCUS36509</name>
</gene>
<dbReference type="SMART" id="SM00320">
    <property type="entry name" value="WD40"/>
    <property type="match status" value="3"/>
</dbReference>
<sequence length="174" mass="19382">MGKRARTSLDTAVVDVWKREVGELSTRNFAHRLGASEDLVLRLDLFRKLENHRGCVNTVSFNADGDILVSGSDVRRVLFWDWEAGQVKLSFHSGHNHNVLHAKIMPYTEDRSIVTCAADGQVRHAEVLENGQVETKLLAKHQGRAIKLAIEPGSSHIFYTCGEDGLVQHVSLPC</sequence>
<dbReference type="Proteomes" id="UP001642360">
    <property type="component" value="Unassembled WGS sequence"/>
</dbReference>
<comment type="caution">
    <text evidence="4">The sequence shown here is derived from an EMBL/GenBank/DDBJ whole genome shotgun (WGS) entry which is preliminary data.</text>
</comment>
<dbReference type="InterPro" id="IPR045151">
    <property type="entry name" value="DCAF8"/>
</dbReference>
<keyword evidence="2" id="KW-0677">Repeat</keyword>